<accession>A0ABV0YHL0</accession>
<dbReference type="Proteomes" id="UP001469553">
    <property type="component" value="Unassembled WGS sequence"/>
</dbReference>
<comment type="caution">
    <text evidence="1">The sequence shown here is derived from an EMBL/GenBank/DDBJ whole genome shotgun (WGS) entry which is preliminary data.</text>
</comment>
<evidence type="ECO:0000313" key="2">
    <source>
        <dbReference type="Proteomes" id="UP001469553"/>
    </source>
</evidence>
<keyword evidence="2" id="KW-1185">Reference proteome</keyword>
<protein>
    <submittedName>
        <fullName evidence="1">Uncharacterized protein</fullName>
    </submittedName>
</protein>
<gene>
    <name evidence="1" type="ORF">AMECASPLE_027949</name>
</gene>
<reference evidence="1 2" key="1">
    <citation type="submission" date="2021-06" db="EMBL/GenBank/DDBJ databases">
        <authorList>
            <person name="Palmer J.M."/>
        </authorList>
    </citation>
    <scope>NUCLEOTIDE SEQUENCE [LARGE SCALE GENOMIC DNA]</scope>
    <source>
        <strain evidence="1 2">AS_MEX2019</strain>
        <tissue evidence="1">Muscle</tissue>
    </source>
</reference>
<name>A0ABV0YHL0_9TELE</name>
<organism evidence="1 2">
    <name type="scientific">Ameca splendens</name>
    <dbReference type="NCBI Taxonomy" id="208324"/>
    <lineage>
        <taxon>Eukaryota</taxon>
        <taxon>Metazoa</taxon>
        <taxon>Chordata</taxon>
        <taxon>Craniata</taxon>
        <taxon>Vertebrata</taxon>
        <taxon>Euteleostomi</taxon>
        <taxon>Actinopterygii</taxon>
        <taxon>Neopterygii</taxon>
        <taxon>Teleostei</taxon>
        <taxon>Neoteleostei</taxon>
        <taxon>Acanthomorphata</taxon>
        <taxon>Ovalentaria</taxon>
        <taxon>Atherinomorphae</taxon>
        <taxon>Cyprinodontiformes</taxon>
        <taxon>Goodeidae</taxon>
        <taxon>Ameca</taxon>
    </lineage>
</organism>
<dbReference type="EMBL" id="JAHRIP010031233">
    <property type="protein sequence ID" value="MEQ2292938.1"/>
    <property type="molecule type" value="Genomic_DNA"/>
</dbReference>
<proteinExistence type="predicted"/>
<sequence>MVLYIHILHANNMFGQLDGLTAQDAKAHRERLSHCNDGNEKGVSKGTSTCCISRIRIVSQGHQSQQRRPDVPLPRHLLQLLWGEPKAFPGQPRDIVPPACPGP</sequence>
<evidence type="ECO:0000313" key="1">
    <source>
        <dbReference type="EMBL" id="MEQ2292938.1"/>
    </source>
</evidence>